<proteinExistence type="predicted"/>
<reference evidence="4 5" key="1">
    <citation type="submission" date="2021-05" db="EMBL/GenBank/DDBJ databases">
        <title>Genome Assembly of Synthetic Allotetraploid Brassica napus Reveals Homoeologous Exchanges between Subgenomes.</title>
        <authorList>
            <person name="Davis J.T."/>
        </authorList>
    </citation>
    <scope>NUCLEOTIDE SEQUENCE [LARGE SCALE GENOMIC DNA]</scope>
    <source>
        <strain evidence="5">cv. Da-Ae</strain>
        <tissue evidence="4">Seedling</tissue>
    </source>
</reference>
<dbReference type="Pfam" id="PF03080">
    <property type="entry name" value="Neprosin"/>
    <property type="match status" value="1"/>
</dbReference>
<feature type="non-terminal residue" evidence="4">
    <location>
        <position position="1"/>
    </location>
</feature>
<feature type="chain" id="PRO_5046615061" description="Neprosin PEP catalytic domain-containing protein" evidence="2">
    <location>
        <begin position="28"/>
        <end position="423"/>
    </location>
</feature>
<gene>
    <name evidence="4" type="ORF">HID58_030597</name>
</gene>
<evidence type="ECO:0000259" key="3">
    <source>
        <dbReference type="PROSITE" id="PS52045"/>
    </source>
</evidence>
<accession>A0ABQ8CGE6</accession>
<keyword evidence="5" id="KW-1185">Reference proteome</keyword>
<dbReference type="EMBL" id="JAGKQM010000008">
    <property type="protein sequence ID" value="KAH0916151.1"/>
    <property type="molecule type" value="Genomic_DNA"/>
</dbReference>
<dbReference type="Gene3D" id="3.90.1320.10">
    <property type="entry name" value="Outer-capsid protein sigma 3, large lobe"/>
    <property type="match status" value="1"/>
</dbReference>
<dbReference type="Proteomes" id="UP000824890">
    <property type="component" value="Unassembled WGS sequence"/>
</dbReference>
<evidence type="ECO:0000256" key="2">
    <source>
        <dbReference type="SAM" id="SignalP"/>
    </source>
</evidence>
<comment type="caution">
    <text evidence="4">The sequence shown here is derived from an EMBL/GenBank/DDBJ whole genome shotgun (WGS) entry which is preliminary data.</text>
</comment>
<organism evidence="4 5">
    <name type="scientific">Brassica napus</name>
    <name type="common">Rape</name>
    <dbReference type="NCBI Taxonomy" id="3708"/>
    <lineage>
        <taxon>Eukaryota</taxon>
        <taxon>Viridiplantae</taxon>
        <taxon>Streptophyta</taxon>
        <taxon>Embryophyta</taxon>
        <taxon>Tracheophyta</taxon>
        <taxon>Spermatophyta</taxon>
        <taxon>Magnoliopsida</taxon>
        <taxon>eudicotyledons</taxon>
        <taxon>Gunneridae</taxon>
        <taxon>Pentapetalae</taxon>
        <taxon>rosids</taxon>
        <taxon>malvids</taxon>
        <taxon>Brassicales</taxon>
        <taxon>Brassicaceae</taxon>
        <taxon>Brassiceae</taxon>
        <taxon>Brassica</taxon>
    </lineage>
</organism>
<name>A0ABQ8CGE6_BRANA</name>
<protein>
    <recommendedName>
        <fullName evidence="3">Neprosin PEP catalytic domain-containing protein</fullName>
    </recommendedName>
</protein>
<sequence length="423" mass="47454">DSSAITMSSYLIFTFIILLCLLSSSFSSSASLHNATNESVTFRPQHEIQKLKLIREHLQKINKPAIKTIQSSDGDIIDCVPSHHQPAFDHPLLQGQRPMDPPEMPKGQSQENESHEDFQLWSLTGEFCPEGTIPIRRTTEQDMLRASSVRKFGRKIRRVRRDSSSNGHEHAVGYVSGSKYYGAKANVNVWTPHVSSKYEFSLSQIWVIAGSFADDLNTIEAGWQARAIYLPYFPELYGDTNPRFFTYWTSDAYQATGCYNLLCSGFIQTNNRIAIGAAISPVSSYKGGQFDISLLIWKDPKHGHWWLQFGSGTLVGYWPVSLFTHLMEHGNMVQFGGEIVNTQPDGSHTSTQMGSGHFAGEGFGKASYFRNLEVVDWDNTLIPISNLRVLADHPNCYDIRGGVNRVWGNYFYYGGPGKNSKCP</sequence>
<feature type="domain" description="Neprosin PEP catalytic" evidence="3">
    <location>
        <begin position="162"/>
        <end position="423"/>
    </location>
</feature>
<dbReference type="InterPro" id="IPR053168">
    <property type="entry name" value="Glutamic_endopeptidase"/>
</dbReference>
<keyword evidence="2" id="KW-0732">Signal</keyword>
<dbReference type="InterPro" id="IPR004314">
    <property type="entry name" value="Neprosin"/>
</dbReference>
<feature type="signal peptide" evidence="2">
    <location>
        <begin position="1"/>
        <end position="27"/>
    </location>
</feature>
<dbReference type="PANTHER" id="PTHR31589:SF213">
    <property type="entry name" value="NEPROSIN DOMAIN-CONTAINING PROTEIN"/>
    <property type="match status" value="1"/>
</dbReference>
<dbReference type="PROSITE" id="PS52045">
    <property type="entry name" value="NEPROSIN_PEP_CD"/>
    <property type="match status" value="1"/>
</dbReference>
<evidence type="ECO:0000256" key="1">
    <source>
        <dbReference type="SAM" id="MobiDB-lite"/>
    </source>
</evidence>
<dbReference type="Pfam" id="PF14365">
    <property type="entry name" value="Neprosin_AP"/>
    <property type="match status" value="1"/>
</dbReference>
<feature type="region of interest" description="Disordered" evidence="1">
    <location>
        <begin position="87"/>
        <end position="115"/>
    </location>
</feature>
<dbReference type="PANTHER" id="PTHR31589">
    <property type="entry name" value="PROTEIN, PUTATIVE (DUF239)-RELATED-RELATED"/>
    <property type="match status" value="1"/>
</dbReference>
<dbReference type="InterPro" id="IPR025521">
    <property type="entry name" value="Neprosin_propep"/>
</dbReference>
<evidence type="ECO:0000313" key="5">
    <source>
        <dbReference type="Proteomes" id="UP000824890"/>
    </source>
</evidence>
<evidence type="ECO:0000313" key="4">
    <source>
        <dbReference type="EMBL" id="KAH0916151.1"/>
    </source>
</evidence>